<dbReference type="GO" id="GO:0015297">
    <property type="term" value="F:antiporter activity"/>
    <property type="evidence" value="ECO:0007669"/>
    <property type="project" value="InterPro"/>
</dbReference>
<dbReference type="GO" id="GO:0016020">
    <property type="term" value="C:membrane"/>
    <property type="evidence" value="ECO:0007669"/>
    <property type="project" value="InterPro"/>
</dbReference>
<dbReference type="InterPro" id="IPR047135">
    <property type="entry name" value="YsiQ"/>
</dbReference>
<reference evidence="2" key="1">
    <citation type="journal article" date="2020" name="mSystems">
        <title>Genome- and Community-Level Interaction Insights into Carbon Utilization and Element Cycling Functions of Hydrothermarchaeota in Hydrothermal Sediment.</title>
        <authorList>
            <person name="Zhou Z."/>
            <person name="Liu Y."/>
            <person name="Xu W."/>
            <person name="Pan J."/>
            <person name="Luo Z.H."/>
            <person name="Li M."/>
        </authorList>
    </citation>
    <scope>NUCLEOTIDE SEQUENCE [LARGE SCALE GENOMIC DNA]</scope>
    <source>
        <strain evidence="2">SpSt-609</strain>
    </source>
</reference>
<dbReference type="EMBL" id="DSZY01000007">
    <property type="protein sequence ID" value="HGU39901.1"/>
    <property type="molecule type" value="Genomic_DNA"/>
</dbReference>
<feature type="transmembrane region" description="Helical" evidence="1">
    <location>
        <begin position="272"/>
        <end position="290"/>
    </location>
</feature>
<dbReference type="AlphaFoldDB" id="A0A7C4RVJ3"/>
<keyword evidence="1" id="KW-0472">Membrane</keyword>
<dbReference type="Pfam" id="PF01554">
    <property type="entry name" value="MatE"/>
    <property type="match status" value="2"/>
</dbReference>
<keyword evidence="1" id="KW-1133">Transmembrane helix</keyword>
<organism evidence="2">
    <name type="scientific">Fervidobacterium thailandense</name>
    <dbReference type="NCBI Taxonomy" id="1008305"/>
    <lineage>
        <taxon>Bacteria</taxon>
        <taxon>Thermotogati</taxon>
        <taxon>Thermotogota</taxon>
        <taxon>Thermotogae</taxon>
        <taxon>Thermotogales</taxon>
        <taxon>Fervidobacteriaceae</taxon>
        <taxon>Fervidobacterium</taxon>
    </lineage>
</organism>
<dbReference type="CDD" id="cd13134">
    <property type="entry name" value="MATE_like_8"/>
    <property type="match status" value="1"/>
</dbReference>
<feature type="transmembrane region" description="Helical" evidence="1">
    <location>
        <begin position="124"/>
        <end position="145"/>
    </location>
</feature>
<sequence>MFKNVLKIAIPVSVENILSNTGIFLMTLMLTKLGEVPVAVNGIAGQASFLVILFLFGLNSGGGIFLAQFWGKKDYDGISKTTGLMLVSSLLISTVFFVLTFFFPTFFASIFSKDQLVITSSAEFLRIISLSYFAISLEVVFRTFLRSIELAVIPMESYIFGTMLQVGLAYLLTFGHFGFPKLGYVGIAWAPLVGPYFIPAYPLLRITLSHLKISLFNFAIPRSFLKRFLNYAAPTTLNEIAWSLGMTVYGIVFGRMGTKVYAARNVLSSFENYVWTFTFGLVIASAVLVGKMIGEMHYSEALSFAKKMLKVNVLIGTLSAGLIILVYYFLLPGFKLEYETKRMLTLAMWVMFVGAPIKAFNGTAIVGVLRAGGDAKFAFLLESSTLWLIGVPLAYIGAFVWNLDMPLVYALTLSDELVKSIVAYFRIKSNKWIRNVTLEEPVIVNEALRSVEHEL</sequence>
<feature type="transmembrane region" description="Helical" evidence="1">
    <location>
        <begin position="43"/>
        <end position="71"/>
    </location>
</feature>
<gene>
    <name evidence="2" type="ORF">ENT77_01690</name>
</gene>
<evidence type="ECO:0000256" key="1">
    <source>
        <dbReference type="SAM" id="Phobius"/>
    </source>
</evidence>
<evidence type="ECO:0000313" key="2">
    <source>
        <dbReference type="EMBL" id="HGU39901.1"/>
    </source>
</evidence>
<keyword evidence="1" id="KW-0812">Transmembrane</keyword>
<dbReference type="PANTHER" id="PTHR42925:SF2">
    <property type="entry name" value="NA+ DRIVEN MULTIDRUG EFFLUX PUMP"/>
    <property type="match status" value="1"/>
</dbReference>
<dbReference type="GO" id="GO:0042910">
    <property type="term" value="F:xenobiotic transmembrane transporter activity"/>
    <property type="evidence" value="ECO:0007669"/>
    <property type="project" value="InterPro"/>
</dbReference>
<feature type="transmembrane region" description="Helical" evidence="1">
    <location>
        <begin position="12"/>
        <end position="31"/>
    </location>
</feature>
<dbReference type="PANTHER" id="PTHR42925">
    <property type="entry name" value="MULTIDRUG AND TOXIN EFFLUX PROTEIN MATE FAMILY"/>
    <property type="match status" value="1"/>
</dbReference>
<feature type="transmembrane region" description="Helical" evidence="1">
    <location>
        <begin position="311"/>
        <end position="331"/>
    </location>
</feature>
<feature type="transmembrane region" description="Helical" evidence="1">
    <location>
        <begin position="157"/>
        <end position="179"/>
    </location>
</feature>
<comment type="caution">
    <text evidence="2">The sequence shown here is derived from an EMBL/GenBank/DDBJ whole genome shotgun (WGS) entry which is preliminary data.</text>
</comment>
<feature type="transmembrane region" description="Helical" evidence="1">
    <location>
        <begin position="185"/>
        <end position="208"/>
    </location>
</feature>
<feature type="transmembrane region" description="Helical" evidence="1">
    <location>
        <begin position="228"/>
        <end position="252"/>
    </location>
</feature>
<accession>A0A7C4RVJ3</accession>
<name>A0A7C4RVJ3_9BACT</name>
<dbReference type="InterPro" id="IPR002528">
    <property type="entry name" value="MATE_fam"/>
</dbReference>
<feature type="transmembrane region" description="Helical" evidence="1">
    <location>
        <begin position="379"/>
        <end position="401"/>
    </location>
</feature>
<feature type="transmembrane region" description="Helical" evidence="1">
    <location>
        <begin position="83"/>
        <end position="104"/>
    </location>
</feature>
<protein>
    <submittedName>
        <fullName evidence="2">MATE family efflux transporter</fullName>
    </submittedName>
</protein>
<proteinExistence type="predicted"/>
<feature type="transmembrane region" description="Helical" evidence="1">
    <location>
        <begin position="343"/>
        <end position="367"/>
    </location>
</feature>